<dbReference type="InterPro" id="IPR000210">
    <property type="entry name" value="BTB/POZ_dom"/>
</dbReference>
<dbReference type="SUPFAM" id="SSF54695">
    <property type="entry name" value="POZ domain"/>
    <property type="match status" value="1"/>
</dbReference>
<protein>
    <recommendedName>
        <fullName evidence="1">BTB domain-containing protein</fullName>
    </recommendedName>
</protein>
<dbReference type="GO" id="GO:0005737">
    <property type="term" value="C:cytoplasm"/>
    <property type="evidence" value="ECO:0007669"/>
    <property type="project" value="TreeGrafter"/>
</dbReference>
<dbReference type="InterPro" id="IPR052407">
    <property type="entry name" value="BTB_POZ_domain_cont_9"/>
</dbReference>
<dbReference type="GO" id="GO:0008344">
    <property type="term" value="P:adult locomotory behavior"/>
    <property type="evidence" value="ECO:0007669"/>
    <property type="project" value="TreeGrafter"/>
</dbReference>
<keyword evidence="3" id="KW-1185">Reference proteome</keyword>
<dbReference type="PANTHER" id="PTHR46306:SF1">
    <property type="entry name" value="BTB_POZ DOMAIN-CONTAINING PROTEIN 9"/>
    <property type="match status" value="1"/>
</dbReference>
<dbReference type="Gene3D" id="3.30.710.10">
    <property type="entry name" value="Potassium Channel Kv1.1, Chain A"/>
    <property type="match status" value="1"/>
</dbReference>
<dbReference type="STRING" id="299467.A0A443S027"/>
<dbReference type="GO" id="GO:0050804">
    <property type="term" value="P:modulation of chemical synaptic transmission"/>
    <property type="evidence" value="ECO:0007669"/>
    <property type="project" value="TreeGrafter"/>
</dbReference>
<dbReference type="VEuPathDB" id="VectorBase:LDEU011162"/>
<evidence type="ECO:0000259" key="1">
    <source>
        <dbReference type="PROSITE" id="PS50097"/>
    </source>
</evidence>
<reference evidence="2 3" key="1">
    <citation type="journal article" date="2018" name="Gigascience">
        <title>Genomes of trombidid mites reveal novel predicted allergens and laterally-transferred genes associated with secondary metabolism.</title>
        <authorList>
            <person name="Dong X."/>
            <person name="Chaisiri K."/>
            <person name="Xia D."/>
            <person name="Armstrong S.D."/>
            <person name="Fang Y."/>
            <person name="Donnelly M.J."/>
            <person name="Kadowaki T."/>
            <person name="McGarry J.W."/>
            <person name="Darby A.C."/>
            <person name="Makepeace B.L."/>
        </authorList>
    </citation>
    <scope>NUCLEOTIDE SEQUENCE [LARGE SCALE GENOMIC DNA]</scope>
    <source>
        <strain evidence="2">UoL-UT</strain>
    </source>
</reference>
<dbReference type="PANTHER" id="PTHR46306">
    <property type="entry name" value="BTB/POZ DOMAIN-CONTAINING PROTEIN 9"/>
    <property type="match status" value="1"/>
</dbReference>
<dbReference type="OrthoDB" id="10051363at2759"/>
<comment type="caution">
    <text evidence="2">The sequence shown here is derived from an EMBL/GenBank/DDBJ whole genome shotgun (WGS) entry which is preliminary data.</text>
</comment>
<proteinExistence type="predicted"/>
<dbReference type="Pfam" id="PF00651">
    <property type="entry name" value="BTB"/>
    <property type="match status" value="1"/>
</dbReference>
<sequence length="118" mass="13566">MSTNVAMENLKKMFGDPRFSDVCFIIEDAVFYVHKSILASSCAYFEAMLYGETAESKMKTINLSSTPKRAFELTMQFIYTGGSIEKEINAKDAVELLSTFTNNWWILLCRTFIYRILN</sequence>
<evidence type="ECO:0000313" key="3">
    <source>
        <dbReference type="Proteomes" id="UP000288716"/>
    </source>
</evidence>
<feature type="domain" description="BTB" evidence="1">
    <location>
        <begin position="20"/>
        <end position="81"/>
    </location>
</feature>
<name>A0A443S027_9ACAR</name>
<dbReference type="Proteomes" id="UP000288716">
    <property type="component" value="Unassembled WGS sequence"/>
</dbReference>
<organism evidence="2 3">
    <name type="scientific">Leptotrombidium deliense</name>
    <dbReference type="NCBI Taxonomy" id="299467"/>
    <lineage>
        <taxon>Eukaryota</taxon>
        <taxon>Metazoa</taxon>
        <taxon>Ecdysozoa</taxon>
        <taxon>Arthropoda</taxon>
        <taxon>Chelicerata</taxon>
        <taxon>Arachnida</taxon>
        <taxon>Acari</taxon>
        <taxon>Acariformes</taxon>
        <taxon>Trombidiformes</taxon>
        <taxon>Prostigmata</taxon>
        <taxon>Anystina</taxon>
        <taxon>Parasitengona</taxon>
        <taxon>Trombiculoidea</taxon>
        <taxon>Trombiculidae</taxon>
        <taxon>Leptotrombidium</taxon>
    </lineage>
</organism>
<dbReference type="AlphaFoldDB" id="A0A443S027"/>
<dbReference type="PROSITE" id="PS50097">
    <property type="entry name" value="BTB"/>
    <property type="match status" value="1"/>
</dbReference>
<evidence type="ECO:0000313" key="2">
    <source>
        <dbReference type="EMBL" id="RWS20878.1"/>
    </source>
</evidence>
<dbReference type="SMART" id="SM00225">
    <property type="entry name" value="BTB"/>
    <property type="match status" value="1"/>
</dbReference>
<gene>
    <name evidence="2" type="ORF">B4U80_09692</name>
</gene>
<dbReference type="EMBL" id="NCKV01014971">
    <property type="protein sequence ID" value="RWS20878.1"/>
    <property type="molecule type" value="Genomic_DNA"/>
</dbReference>
<dbReference type="GO" id="GO:0048512">
    <property type="term" value="P:circadian behavior"/>
    <property type="evidence" value="ECO:0007669"/>
    <property type="project" value="TreeGrafter"/>
</dbReference>
<dbReference type="InterPro" id="IPR011333">
    <property type="entry name" value="SKP1/BTB/POZ_sf"/>
</dbReference>
<accession>A0A443S027</accession>